<evidence type="ECO:0000256" key="1">
    <source>
        <dbReference type="SAM" id="Phobius"/>
    </source>
</evidence>
<feature type="transmembrane region" description="Helical" evidence="1">
    <location>
        <begin position="54"/>
        <end position="74"/>
    </location>
</feature>
<feature type="transmembrane region" description="Helical" evidence="1">
    <location>
        <begin position="20"/>
        <end position="42"/>
    </location>
</feature>
<reference evidence="2 3" key="1">
    <citation type="journal article" date="2016" name="Nat. Commun.">
        <title>Thousands of microbial genomes shed light on interconnected biogeochemical processes in an aquifer system.</title>
        <authorList>
            <person name="Anantharaman K."/>
            <person name="Brown C.T."/>
            <person name="Hug L.A."/>
            <person name="Sharon I."/>
            <person name="Castelle C.J."/>
            <person name="Probst A.J."/>
            <person name="Thomas B.C."/>
            <person name="Singh A."/>
            <person name="Wilkins M.J."/>
            <person name="Karaoz U."/>
            <person name="Brodie E.L."/>
            <person name="Williams K.H."/>
            <person name="Hubbard S.S."/>
            <person name="Banfield J.F."/>
        </authorList>
    </citation>
    <scope>NUCLEOTIDE SEQUENCE [LARGE SCALE GENOMIC DNA]</scope>
</reference>
<keyword evidence="1" id="KW-0812">Transmembrane</keyword>
<organism evidence="2 3">
    <name type="scientific">Candidatus Andersenbacteria bacterium RIFCSPHIGHO2_12_FULL_45_11</name>
    <dbReference type="NCBI Taxonomy" id="1797281"/>
    <lineage>
        <taxon>Bacteria</taxon>
        <taxon>Candidatus Anderseniibacteriota</taxon>
    </lineage>
</organism>
<proteinExistence type="predicted"/>
<keyword evidence="1" id="KW-0472">Membrane</keyword>
<gene>
    <name evidence="2" type="ORF">A3D99_04235</name>
</gene>
<protein>
    <submittedName>
        <fullName evidence="2">Uncharacterized protein</fullName>
    </submittedName>
</protein>
<evidence type="ECO:0000313" key="3">
    <source>
        <dbReference type="Proteomes" id="UP000177528"/>
    </source>
</evidence>
<feature type="transmembrane region" description="Helical" evidence="1">
    <location>
        <begin position="106"/>
        <end position="125"/>
    </location>
</feature>
<dbReference type="Proteomes" id="UP000177528">
    <property type="component" value="Unassembled WGS sequence"/>
</dbReference>
<accession>A0A1G1X2J9</accession>
<comment type="caution">
    <text evidence="2">The sequence shown here is derived from an EMBL/GenBank/DDBJ whole genome shotgun (WGS) entry which is preliminary data.</text>
</comment>
<dbReference type="AlphaFoldDB" id="A0A1G1X2J9"/>
<feature type="transmembrane region" description="Helical" evidence="1">
    <location>
        <begin position="137"/>
        <end position="162"/>
    </location>
</feature>
<sequence length="169" mass="18775">MAQFLEGVFSLTYWEIVVDIHGLLGMLLLILFGTALILYASLDKFAQAVRWLKYTLLALALNLIAVDLFGLYSYGAYRAADGPRTLLKSSPDTAWLHEILFEHKEMLAYAPWLMILAALVIVAIMGDQLKSKEARTLRFVVLFSIAVSLAYVLVIAGEAVLITKVAPLR</sequence>
<keyword evidence="1" id="KW-1133">Transmembrane helix</keyword>
<dbReference type="EMBL" id="MHHR01000017">
    <property type="protein sequence ID" value="OGY34229.1"/>
    <property type="molecule type" value="Genomic_DNA"/>
</dbReference>
<evidence type="ECO:0000313" key="2">
    <source>
        <dbReference type="EMBL" id="OGY34229.1"/>
    </source>
</evidence>
<name>A0A1G1X2J9_9BACT</name>